<organism evidence="3 4">
    <name type="scientific">Algoriphagus boseongensis</name>
    <dbReference type="NCBI Taxonomy" id="1442587"/>
    <lineage>
        <taxon>Bacteria</taxon>
        <taxon>Pseudomonadati</taxon>
        <taxon>Bacteroidota</taxon>
        <taxon>Cytophagia</taxon>
        <taxon>Cytophagales</taxon>
        <taxon>Cyclobacteriaceae</taxon>
        <taxon>Algoriphagus</taxon>
    </lineage>
</organism>
<keyword evidence="1" id="KW-0812">Transmembrane</keyword>
<name>A0A4V3D291_9BACT</name>
<sequence>MNLTGAGEVRLFSLESFFLLLGMQNEKPGFLQRLQSKWKLESIFQVVMVLVVFACTGFTILFIKNPILNFFGVERGGGQGFLNTLLYLLLVLPLYQIFLLIYGFIFGQFNFFWEKEKQIFRRIGKLFGKKGN</sequence>
<keyword evidence="1" id="KW-0472">Membrane</keyword>
<dbReference type="AlphaFoldDB" id="A0A4V3D291"/>
<reference evidence="3 4" key="1">
    <citation type="submission" date="2019-03" db="EMBL/GenBank/DDBJ databases">
        <title>Genomic Encyclopedia of Type Strains, Phase III (KMG-III): the genomes of soil and plant-associated and newly described type strains.</title>
        <authorList>
            <person name="Whitman W."/>
        </authorList>
    </citation>
    <scope>NUCLEOTIDE SEQUENCE [LARGE SCALE GENOMIC DNA]</scope>
    <source>
        <strain evidence="3 4">CECT 8446</strain>
    </source>
</reference>
<proteinExistence type="predicted"/>
<protein>
    <recommendedName>
        <fullName evidence="2">DUF6787 domain-containing protein</fullName>
    </recommendedName>
</protein>
<dbReference type="EMBL" id="SNYF01000006">
    <property type="protein sequence ID" value="TDQ17470.1"/>
    <property type="molecule type" value="Genomic_DNA"/>
</dbReference>
<feature type="transmembrane region" description="Helical" evidence="1">
    <location>
        <begin position="84"/>
        <end position="113"/>
    </location>
</feature>
<comment type="caution">
    <text evidence="3">The sequence shown here is derived from an EMBL/GenBank/DDBJ whole genome shotgun (WGS) entry which is preliminary data.</text>
</comment>
<evidence type="ECO:0000313" key="4">
    <source>
        <dbReference type="Proteomes" id="UP000294535"/>
    </source>
</evidence>
<accession>A0A4V3D291</accession>
<keyword evidence="1" id="KW-1133">Transmembrane helix</keyword>
<evidence type="ECO:0000259" key="2">
    <source>
        <dbReference type="Pfam" id="PF20584"/>
    </source>
</evidence>
<gene>
    <name evidence="3" type="ORF">DFQ04_2124</name>
</gene>
<dbReference type="Proteomes" id="UP000294535">
    <property type="component" value="Unassembled WGS sequence"/>
</dbReference>
<dbReference type="InterPro" id="IPR046714">
    <property type="entry name" value="DUF6787"/>
</dbReference>
<evidence type="ECO:0000313" key="3">
    <source>
        <dbReference type="EMBL" id="TDQ17470.1"/>
    </source>
</evidence>
<evidence type="ECO:0000256" key="1">
    <source>
        <dbReference type="SAM" id="Phobius"/>
    </source>
</evidence>
<feature type="domain" description="DUF6787" evidence="2">
    <location>
        <begin position="48"/>
        <end position="127"/>
    </location>
</feature>
<feature type="transmembrane region" description="Helical" evidence="1">
    <location>
        <begin position="43"/>
        <end position="64"/>
    </location>
</feature>
<dbReference type="Pfam" id="PF20584">
    <property type="entry name" value="DUF6787"/>
    <property type="match status" value="1"/>
</dbReference>
<keyword evidence="4" id="KW-1185">Reference proteome</keyword>